<evidence type="ECO:0000256" key="1">
    <source>
        <dbReference type="SAM" id="MobiDB-lite"/>
    </source>
</evidence>
<dbReference type="OrthoDB" id="568307at2759"/>
<keyword evidence="2" id="KW-0812">Transmembrane</keyword>
<comment type="caution">
    <text evidence="3">The sequence shown here is derived from an EMBL/GenBank/DDBJ whole genome shotgun (WGS) entry which is preliminary data.</text>
</comment>
<dbReference type="AlphaFoldDB" id="A0A9Q1GY31"/>
<dbReference type="PANTHER" id="PTHR37385">
    <property type="entry name" value="PROTEIN LOW PSII ACCUMULATION 2, CHLOROPLASTIC"/>
    <property type="match status" value="1"/>
</dbReference>
<gene>
    <name evidence="3" type="ORF">Cgig2_013567</name>
</gene>
<reference evidence="3" key="1">
    <citation type="submission" date="2022-04" db="EMBL/GenBank/DDBJ databases">
        <title>Carnegiea gigantea Genome sequencing and assembly v2.</title>
        <authorList>
            <person name="Copetti D."/>
            <person name="Sanderson M.J."/>
            <person name="Burquez A."/>
            <person name="Wojciechowski M.F."/>
        </authorList>
    </citation>
    <scope>NUCLEOTIDE SEQUENCE</scope>
    <source>
        <strain evidence="3">SGP5-SGP5p</strain>
        <tissue evidence="3">Aerial part</tissue>
    </source>
</reference>
<protein>
    <recommendedName>
        <fullName evidence="5">Protein LOW PSII ACCUMULATION 2, chloroplastic</fullName>
    </recommendedName>
</protein>
<dbReference type="Proteomes" id="UP001153076">
    <property type="component" value="Unassembled WGS sequence"/>
</dbReference>
<keyword evidence="2" id="KW-1133">Transmembrane helix</keyword>
<evidence type="ECO:0000256" key="2">
    <source>
        <dbReference type="SAM" id="Phobius"/>
    </source>
</evidence>
<feature type="transmembrane region" description="Helical" evidence="2">
    <location>
        <begin position="130"/>
        <end position="152"/>
    </location>
</feature>
<keyword evidence="2" id="KW-0472">Membrane</keyword>
<dbReference type="GO" id="GO:0009507">
    <property type="term" value="C:chloroplast"/>
    <property type="evidence" value="ECO:0007669"/>
    <property type="project" value="TreeGrafter"/>
</dbReference>
<feature type="compositionally biased region" description="Low complexity" evidence="1">
    <location>
        <begin position="35"/>
        <end position="44"/>
    </location>
</feature>
<evidence type="ECO:0000313" key="4">
    <source>
        <dbReference type="Proteomes" id="UP001153076"/>
    </source>
</evidence>
<keyword evidence="4" id="KW-1185">Reference proteome</keyword>
<accession>A0A9Q1GY31</accession>
<evidence type="ECO:0008006" key="5">
    <source>
        <dbReference type="Google" id="ProtNLM"/>
    </source>
</evidence>
<name>A0A9Q1GY31_9CARY</name>
<feature type="compositionally biased region" description="Polar residues" evidence="1">
    <location>
        <begin position="74"/>
        <end position="83"/>
    </location>
</feature>
<sequence length="198" mass="21788">MALVSLQFSYFTSKPHPHICKSVFPLPTKPKVTIIISQDSSQSSKPTIEEQPRTTKKPLSSGQGFGPGSGSTSTELSKSNPSVATGKKKQKGRRERASIIRRSPLEKPAFLDKKGEEVAKEPSVNESAFLLAWLGLGGVILVEGITLAASGFLPEQWDKFFVKFLYPSFTPTIFVFFAGTVAYGVFKYLQNENLRNQK</sequence>
<dbReference type="EMBL" id="JAKOGI010001139">
    <property type="protein sequence ID" value="KAJ8427486.1"/>
    <property type="molecule type" value="Genomic_DNA"/>
</dbReference>
<organism evidence="3 4">
    <name type="scientific">Carnegiea gigantea</name>
    <dbReference type="NCBI Taxonomy" id="171969"/>
    <lineage>
        <taxon>Eukaryota</taxon>
        <taxon>Viridiplantae</taxon>
        <taxon>Streptophyta</taxon>
        <taxon>Embryophyta</taxon>
        <taxon>Tracheophyta</taxon>
        <taxon>Spermatophyta</taxon>
        <taxon>Magnoliopsida</taxon>
        <taxon>eudicotyledons</taxon>
        <taxon>Gunneridae</taxon>
        <taxon>Pentapetalae</taxon>
        <taxon>Caryophyllales</taxon>
        <taxon>Cactineae</taxon>
        <taxon>Cactaceae</taxon>
        <taxon>Cactoideae</taxon>
        <taxon>Echinocereeae</taxon>
        <taxon>Carnegiea</taxon>
    </lineage>
</organism>
<proteinExistence type="predicted"/>
<feature type="region of interest" description="Disordered" evidence="1">
    <location>
        <begin position="35"/>
        <end position="98"/>
    </location>
</feature>
<dbReference type="PANTHER" id="PTHR37385:SF2">
    <property type="entry name" value="PROTEIN LPA2"/>
    <property type="match status" value="1"/>
</dbReference>
<dbReference type="InterPro" id="IPR038789">
    <property type="entry name" value="LPA2-like"/>
</dbReference>
<feature type="transmembrane region" description="Helical" evidence="2">
    <location>
        <begin position="164"/>
        <end position="186"/>
    </location>
</feature>
<evidence type="ECO:0000313" key="3">
    <source>
        <dbReference type="EMBL" id="KAJ8427486.1"/>
    </source>
</evidence>